<proteinExistence type="predicted"/>
<dbReference type="Proteomes" id="UP001153069">
    <property type="component" value="Unassembled WGS sequence"/>
</dbReference>
<name>A0A9N8ESY1_9STRA</name>
<comment type="caution">
    <text evidence="2">The sequence shown here is derived from an EMBL/GenBank/DDBJ whole genome shotgun (WGS) entry which is preliminary data.</text>
</comment>
<dbReference type="AlphaFoldDB" id="A0A9N8ESY1"/>
<protein>
    <submittedName>
        <fullName evidence="2">Uncharacterized protein</fullName>
    </submittedName>
</protein>
<feature type="region of interest" description="Disordered" evidence="1">
    <location>
        <begin position="88"/>
        <end position="132"/>
    </location>
</feature>
<accession>A0A9N8ESY1</accession>
<organism evidence="2 3">
    <name type="scientific">Seminavis robusta</name>
    <dbReference type="NCBI Taxonomy" id="568900"/>
    <lineage>
        <taxon>Eukaryota</taxon>
        <taxon>Sar</taxon>
        <taxon>Stramenopiles</taxon>
        <taxon>Ochrophyta</taxon>
        <taxon>Bacillariophyta</taxon>
        <taxon>Bacillariophyceae</taxon>
        <taxon>Bacillariophycidae</taxon>
        <taxon>Naviculales</taxon>
        <taxon>Naviculaceae</taxon>
        <taxon>Seminavis</taxon>
    </lineage>
</organism>
<feature type="compositionally biased region" description="Low complexity" evidence="1">
    <location>
        <begin position="111"/>
        <end position="121"/>
    </location>
</feature>
<evidence type="ECO:0000313" key="3">
    <source>
        <dbReference type="Proteomes" id="UP001153069"/>
    </source>
</evidence>
<reference evidence="2" key="1">
    <citation type="submission" date="2020-06" db="EMBL/GenBank/DDBJ databases">
        <authorList>
            <consortium name="Plant Systems Biology data submission"/>
        </authorList>
    </citation>
    <scope>NUCLEOTIDE SEQUENCE</scope>
    <source>
        <strain evidence="2">D6</strain>
    </source>
</reference>
<gene>
    <name evidence="2" type="ORF">SEMRO_1681_G290820.1</name>
</gene>
<evidence type="ECO:0000313" key="2">
    <source>
        <dbReference type="EMBL" id="CAB9525474.1"/>
    </source>
</evidence>
<keyword evidence="3" id="KW-1185">Reference proteome</keyword>
<dbReference type="EMBL" id="CAICTM010001679">
    <property type="protein sequence ID" value="CAB9525474.1"/>
    <property type="molecule type" value="Genomic_DNA"/>
</dbReference>
<sequence>MASVVSDTRKVVGGECWALAKHVTHDAKRLFGSACGDTWIKGLVQAVELRKKTPDAKRGTNYIKALYKLGSTKAVEQWICMQSLKASNPNPSVDPIGAIVESREQAGGRLESSSSEPTNPEQEPETPKATSH</sequence>
<evidence type="ECO:0000256" key="1">
    <source>
        <dbReference type="SAM" id="MobiDB-lite"/>
    </source>
</evidence>